<feature type="region of interest" description="Disordered" evidence="1">
    <location>
        <begin position="181"/>
        <end position="228"/>
    </location>
</feature>
<evidence type="ECO:0000256" key="1">
    <source>
        <dbReference type="SAM" id="MobiDB-lite"/>
    </source>
</evidence>
<sequence length="255" mass="27767">MQGGTALRAVRSLACIWCWYLADTAKAREQTFLSGRLGQSTRLVWGLAFGSTPATHCRRRNVRQSLVTRTVLLVRHGRSGCLDATTETSVQGSLAVTHPTLASARPQPPIERCLATRASSLSRHAHCFAALCSGTCHPTASPPSSETASNTHDVIPALTYRARLSPLHLLRLAPRFPIDRNAGGPVTRNTLPTPQGEDRQGMTSRISSAVSKRITRSRSSPRNACPNLGPYSDSPEMLWMQIRRICSGYLRVSSP</sequence>
<dbReference type="EMBL" id="CP036275">
    <property type="protein sequence ID" value="QDU40528.1"/>
    <property type="molecule type" value="Genomic_DNA"/>
</dbReference>
<reference evidence="2 3" key="1">
    <citation type="submission" date="2019-02" db="EMBL/GenBank/DDBJ databases">
        <title>Deep-cultivation of Planctomycetes and their phenomic and genomic characterization uncovers novel biology.</title>
        <authorList>
            <person name="Wiegand S."/>
            <person name="Jogler M."/>
            <person name="Boedeker C."/>
            <person name="Pinto D."/>
            <person name="Vollmers J."/>
            <person name="Rivas-Marin E."/>
            <person name="Kohn T."/>
            <person name="Peeters S.H."/>
            <person name="Heuer A."/>
            <person name="Rast P."/>
            <person name="Oberbeckmann S."/>
            <person name="Bunk B."/>
            <person name="Jeske O."/>
            <person name="Meyerdierks A."/>
            <person name="Storesund J.E."/>
            <person name="Kallscheuer N."/>
            <person name="Luecker S."/>
            <person name="Lage O.M."/>
            <person name="Pohl T."/>
            <person name="Merkel B.J."/>
            <person name="Hornburger P."/>
            <person name="Mueller R.-W."/>
            <person name="Bruemmer F."/>
            <person name="Labrenz M."/>
            <person name="Spormann A.M."/>
            <person name="Op den Camp H."/>
            <person name="Overmann J."/>
            <person name="Amann R."/>
            <person name="Jetten M.S.M."/>
            <person name="Mascher T."/>
            <person name="Medema M.H."/>
            <person name="Devos D.P."/>
            <person name="Kaster A.-K."/>
            <person name="Ovreas L."/>
            <person name="Rohde M."/>
            <person name="Galperin M.Y."/>
            <person name="Jogler C."/>
        </authorList>
    </citation>
    <scope>NUCLEOTIDE SEQUENCE [LARGE SCALE GENOMIC DNA]</scope>
    <source>
        <strain evidence="2 3">Mal4</strain>
    </source>
</reference>
<feature type="compositionally biased region" description="Polar residues" evidence="1">
    <location>
        <begin position="201"/>
        <end position="210"/>
    </location>
</feature>
<organism evidence="2 3">
    <name type="scientific">Maioricimonas rarisocia</name>
    <dbReference type="NCBI Taxonomy" id="2528026"/>
    <lineage>
        <taxon>Bacteria</taxon>
        <taxon>Pseudomonadati</taxon>
        <taxon>Planctomycetota</taxon>
        <taxon>Planctomycetia</taxon>
        <taxon>Planctomycetales</taxon>
        <taxon>Planctomycetaceae</taxon>
        <taxon>Maioricimonas</taxon>
    </lineage>
</organism>
<evidence type="ECO:0000313" key="3">
    <source>
        <dbReference type="Proteomes" id="UP000320496"/>
    </source>
</evidence>
<keyword evidence="3" id="KW-1185">Reference proteome</keyword>
<accession>A0A517ZDJ1</accession>
<proteinExistence type="predicted"/>
<dbReference type="AlphaFoldDB" id="A0A517ZDJ1"/>
<dbReference type="KEGG" id="mri:Mal4_48860"/>
<dbReference type="Proteomes" id="UP000320496">
    <property type="component" value="Chromosome"/>
</dbReference>
<gene>
    <name evidence="2" type="ORF">Mal4_48860</name>
</gene>
<name>A0A517ZDJ1_9PLAN</name>
<protein>
    <submittedName>
        <fullName evidence="2">Uncharacterized protein</fullName>
    </submittedName>
</protein>
<evidence type="ECO:0000313" key="2">
    <source>
        <dbReference type="EMBL" id="QDU40528.1"/>
    </source>
</evidence>